<organism evidence="2 3">
    <name type="scientific">Zingiber officinale</name>
    <name type="common">Ginger</name>
    <name type="synonym">Amomum zingiber</name>
    <dbReference type="NCBI Taxonomy" id="94328"/>
    <lineage>
        <taxon>Eukaryota</taxon>
        <taxon>Viridiplantae</taxon>
        <taxon>Streptophyta</taxon>
        <taxon>Embryophyta</taxon>
        <taxon>Tracheophyta</taxon>
        <taxon>Spermatophyta</taxon>
        <taxon>Magnoliopsida</taxon>
        <taxon>Liliopsida</taxon>
        <taxon>Zingiberales</taxon>
        <taxon>Zingiberaceae</taxon>
        <taxon>Zingiber</taxon>
    </lineage>
</organism>
<dbReference type="EMBL" id="JACMSC010000016">
    <property type="protein sequence ID" value="KAG6480554.1"/>
    <property type="molecule type" value="Genomic_DNA"/>
</dbReference>
<dbReference type="AlphaFoldDB" id="A0A8J5F6P5"/>
<comment type="caution">
    <text evidence="2">The sequence shown here is derived from an EMBL/GenBank/DDBJ whole genome shotgun (WGS) entry which is preliminary data.</text>
</comment>
<dbReference type="InterPro" id="IPR008581">
    <property type="entry name" value="DUF863_pln"/>
</dbReference>
<feature type="compositionally biased region" description="Basic and acidic residues" evidence="1">
    <location>
        <begin position="841"/>
        <end position="855"/>
    </location>
</feature>
<accession>A0A8J5F6P5</accession>
<evidence type="ECO:0000313" key="3">
    <source>
        <dbReference type="Proteomes" id="UP000734854"/>
    </source>
</evidence>
<evidence type="ECO:0000256" key="1">
    <source>
        <dbReference type="SAM" id="MobiDB-lite"/>
    </source>
</evidence>
<dbReference type="PANTHER" id="PTHR33167">
    <property type="entry name" value="TRANSCRIPTION FACTOR, PUTATIVE (DUF863)-RELATED"/>
    <property type="match status" value="1"/>
</dbReference>
<name>A0A8J5F6P5_ZINOF</name>
<reference evidence="2 3" key="1">
    <citation type="submission" date="2020-08" db="EMBL/GenBank/DDBJ databases">
        <title>Plant Genome Project.</title>
        <authorList>
            <person name="Zhang R.-G."/>
        </authorList>
    </citation>
    <scope>NUCLEOTIDE SEQUENCE [LARGE SCALE GENOMIC DNA]</scope>
    <source>
        <tissue evidence="2">Rhizome</tissue>
    </source>
</reference>
<gene>
    <name evidence="2" type="ORF">ZIOFF_057138</name>
</gene>
<evidence type="ECO:0000313" key="2">
    <source>
        <dbReference type="EMBL" id="KAG6480554.1"/>
    </source>
</evidence>
<protein>
    <submittedName>
        <fullName evidence="2">Uncharacterized protein</fullName>
    </submittedName>
</protein>
<feature type="region of interest" description="Disordered" evidence="1">
    <location>
        <begin position="909"/>
        <end position="934"/>
    </location>
</feature>
<dbReference type="Proteomes" id="UP000734854">
    <property type="component" value="Unassembled WGS sequence"/>
</dbReference>
<proteinExistence type="predicted"/>
<sequence length="993" mass="111474">MDEKGDAMRLSSRLDSVLRKILPSPQPGLAYSQLLNAAVHLDLFAYITCCNHIKVAEVSSSVNCYRQDKRLSEHIFNTYIPRLVNGCSEQDKEMLKRIMLEHEAIFRKQIYELHRLYRIQKDLMHESQTRNFNRSSVPAEVSYSSSFSSQRQPQYTETISQMSHFPVGVTRWGNLPCVVNDKTHPSFKREDHVHSDQIPFPGGASQKDTVVLDCKPQKRTFDFQLPADNETLDLHPDNGKKLTLQSDEEVSHQVSNLTKWNCRSACVMVDLNKPSTDISCEAPTNSAYNQLFGMKPHNKSKQVYLSSLSSNTNFLDRLGDQQTSLRKDVHSEGEWPFFNHESGNVPTFCVGTKGSSVDDFSRANNNNEPNLSERLQLTSNTCCEGSPCDQNNPETWSRHKLTPAIRTSPIFPSIPTTLTSQANIISCPSSFASSWRKFATSESNMLVIVHAPPSFRGSSYLNNESLSSNGNTQIPITYCQKWQTSRSLTTSLGTAKTVPYTNVMDPNSVTHPYITSRGASWHNIASNGHSKFITPNIVKKGVKELDLSACNLQEATSALQFTYHKIQGDTDSEKNGKRIIDFPIDGVNKQSSMLVSTAYMEKLLADKTNFTENDNWKFTDFSCGTKILNLQKKIQNDDSATEIGGEMNSAKFRPHINLNAEFACADDSIPSEPISEGELVVQSSHSISIFGAKDVSGTDLQTSTCRVETNIMNQDKHISSNKKDDSEKKNFCDQLVKFAAENLVAISVDSNGCHNDIGCNLLCLPQFDTLRWFAKVVSHSSENLMQVDNGKNQYARSMDDDNNWHGDHDDNAGGGLDLFEAITLELEEVKVDQQCCRAKENDAKDDKENGEEVKGPDSMLFTKPRCGQGKKRRQRRDFQKDVLPGLASLSRLQVSEDLQSFWGMMQPSRRPWQLSSTKRNTDQNSQRNGRRQQRSMVITVEEVQVTNHQPSPLGNAEIGVDGSSMIGWGRTTRRCRRRRCLPGNLVGSLRECD</sequence>
<dbReference type="PANTHER" id="PTHR33167:SF4">
    <property type="entry name" value="TRANSCRIPTION FACTOR, PUTATIVE (DUF863)-RELATED"/>
    <property type="match status" value="1"/>
</dbReference>
<keyword evidence="3" id="KW-1185">Reference proteome</keyword>
<feature type="region of interest" description="Disordered" evidence="1">
    <location>
        <begin position="841"/>
        <end position="879"/>
    </location>
</feature>
<dbReference type="Pfam" id="PF05904">
    <property type="entry name" value="DUF863"/>
    <property type="match status" value="2"/>
</dbReference>